<evidence type="ECO:0000313" key="1">
    <source>
        <dbReference type="EMBL" id="WAS99077.1"/>
    </source>
</evidence>
<sequence>MPTILLTIAVLAAVMLGMAVGAIFAGKYLKGSCGGIANGNCGCTDAQRRDCSTRAA</sequence>
<organism evidence="1 2">
    <name type="scientific">Nannocystis punicea</name>
    <dbReference type="NCBI Taxonomy" id="2995304"/>
    <lineage>
        <taxon>Bacteria</taxon>
        <taxon>Pseudomonadati</taxon>
        <taxon>Myxococcota</taxon>
        <taxon>Polyangia</taxon>
        <taxon>Nannocystales</taxon>
        <taxon>Nannocystaceae</taxon>
        <taxon>Nannocystis</taxon>
    </lineage>
</organism>
<protein>
    <recommendedName>
        <fullName evidence="3">Virus attachment protein p12 family protein</fullName>
    </recommendedName>
</protein>
<dbReference type="EMBL" id="CP114040">
    <property type="protein sequence ID" value="WAS99077.1"/>
    <property type="molecule type" value="Genomic_DNA"/>
</dbReference>
<gene>
    <name evidence="1" type="ORF">O0S08_23350</name>
</gene>
<dbReference type="Proteomes" id="UP001164459">
    <property type="component" value="Chromosome"/>
</dbReference>
<dbReference type="RefSeq" id="WP_269041438.1">
    <property type="nucleotide sequence ID" value="NZ_CP114040.1"/>
</dbReference>
<proteinExistence type="predicted"/>
<keyword evidence="2" id="KW-1185">Reference proteome</keyword>
<evidence type="ECO:0000313" key="2">
    <source>
        <dbReference type="Proteomes" id="UP001164459"/>
    </source>
</evidence>
<name>A0ABY7HJ33_9BACT</name>
<reference evidence="1" key="1">
    <citation type="submission" date="2022-11" db="EMBL/GenBank/DDBJ databases">
        <title>Minimal conservation of predation-associated metabolite biosynthetic gene clusters underscores biosynthetic potential of Myxococcota including descriptions for ten novel species: Archangium lansinium sp. nov., Myxococcus landrumus sp. nov., Nannocystis bai.</title>
        <authorList>
            <person name="Ahearne A."/>
            <person name="Stevens C."/>
            <person name="Dowd S."/>
        </authorList>
    </citation>
    <scope>NUCLEOTIDE SEQUENCE</scope>
    <source>
        <strain evidence="1">Fl3</strain>
    </source>
</reference>
<accession>A0ABY7HJ33</accession>
<evidence type="ECO:0008006" key="3">
    <source>
        <dbReference type="Google" id="ProtNLM"/>
    </source>
</evidence>